<proteinExistence type="predicted"/>
<gene>
    <name evidence="5" type="ORF">INT47_002500</name>
</gene>
<evidence type="ECO:0000313" key="5">
    <source>
        <dbReference type="EMBL" id="KAG2210558.1"/>
    </source>
</evidence>
<keyword evidence="1" id="KW-0433">Leucine-rich repeat</keyword>
<dbReference type="InterPro" id="IPR003591">
    <property type="entry name" value="Leu-rich_rpt_typical-subtyp"/>
</dbReference>
<dbReference type="PRINTS" id="PR00019">
    <property type="entry name" value="LEURICHRPT"/>
</dbReference>
<keyword evidence="6" id="KW-1185">Reference proteome</keyword>
<dbReference type="PANTHER" id="PTHR48051">
    <property type="match status" value="1"/>
</dbReference>
<feature type="compositionally biased region" description="Low complexity" evidence="3">
    <location>
        <begin position="501"/>
        <end position="514"/>
    </location>
</feature>
<dbReference type="SMART" id="SM00364">
    <property type="entry name" value="LRR_BAC"/>
    <property type="match status" value="5"/>
</dbReference>
<evidence type="ECO:0000259" key="4">
    <source>
        <dbReference type="Pfam" id="PF23598"/>
    </source>
</evidence>
<dbReference type="Pfam" id="PF00560">
    <property type="entry name" value="LRR_1"/>
    <property type="match status" value="1"/>
</dbReference>
<protein>
    <recommendedName>
        <fullName evidence="4">Disease resistance R13L4/SHOC-2-like LRR domain-containing protein</fullName>
    </recommendedName>
</protein>
<dbReference type="Proteomes" id="UP000603453">
    <property type="component" value="Unassembled WGS sequence"/>
</dbReference>
<sequence length="538" mass="60135">MGQQSSREHAPLTFGYVGQSSNELNQQQQQQQDQDRKDFVLSNPHLYQLQAVCKQCNSTEDELVVSTIIGESCSKCQKQKRLSLVRKDLADDLQYIDETYYPDLIHYDSKADDMEIELLQLENDNTSQVLTIGEVTHNTPGRPRRLTGPSMAIDLSNRSLVKLSPSIGYLDGLTKLDLSNNQMKSLPREIGYLKNLSVLNVSDNLIEEIPDTIAFLSKLKALNVSDNNLVQLPAAIGSLHKLVIIIANNNSLKSLPREFKNLVNLISLNVSNNPLKSLPAEIANLKSLRKLLTDDCPFEEEYSYNLVHNPPSLFETCARIAIKSQTNITSQLADHIKEYLSRADKCSYCSGPFFESYVTRARFIERRARQYMALEYTLCSAHWSNENDRLLAMFAEQPVTTKRHQIDMDGLNEDIITATRNRAYSDLTPSSPSSHVTNDYFPISLLKSPPNLPVLQQESSLQSPRGNRPRASSTASVTKRFTNFMRSGSGGGSSTPRNRSHSGSSTSSLSSTVAPPTPPPKSNLREWTSNQVPLPLEI</sequence>
<evidence type="ECO:0000256" key="1">
    <source>
        <dbReference type="ARBA" id="ARBA00022614"/>
    </source>
</evidence>
<dbReference type="PANTHER" id="PTHR48051:SF46">
    <property type="entry name" value="LEUCINE RICH REPEAT-CONTAINING DOMAIN PROTEIN"/>
    <property type="match status" value="1"/>
</dbReference>
<organism evidence="5 6">
    <name type="scientific">Mucor saturninus</name>
    <dbReference type="NCBI Taxonomy" id="64648"/>
    <lineage>
        <taxon>Eukaryota</taxon>
        <taxon>Fungi</taxon>
        <taxon>Fungi incertae sedis</taxon>
        <taxon>Mucoromycota</taxon>
        <taxon>Mucoromycotina</taxon>
        <taxon>Mucoromycetes</taxon>
        <taxon>Mucorales</taxon>
        <taxon>Mucorineae</taxon>
        <taxon>Mucoraceae</taxon>
        <taxon>Mucor</taxon>
    </lineage>
</organism>
<keyword evidence="2" id="KW-0677">Repeat</keyword>
<dbReference type="OrthoDB" id="660555at2759"/>
<dbReference type="InterPro" id="IPR001611">
    <property type="entry name" value="Leu-rich_rpt"/>
</dbReference>
<feature type="region of interest" description="Disordered" evidence="3">
    <location>
        <begin position="1"/>
        <end position="36"/>
    </location>
</feature>
<accession>A0A8H7RH85</accession>
<dbReference type="Gene3D" id="3.80.10.10">
    <property type="entry name" value="Ribonuclease Inhibitor"/>
    <property type="match status" value="1"/>
</dbReference>
<feature type="compositionally biased region" description="Basic and acidic residues" evidence="3">
    <location>
        <begin position="1"/>
        <end position="10"/>
    </location>
</feature>
<feature type="compositionally biased region" description="Polar residues" evidence="3">
    <location>
        <begin position="455"/>
        <end position="486"/>
    </location>
</feature>
<dbReference type="InterPro" id="IPR032675">
    <property type="entry name" value="LRR_dom_sf"/>
</dbReference>
<dbReference type="GO" id="GO:0005737">
    <property type="term" value="C:cytoplasm"/>
    <property type="evidence" value="ECO:0007669"/>
    <property type="project" value="TreeGrafter"/>
</dbReference>
<name>A0A8H7RH85_9FUNG</name>
<feature type="region of interest" description="Disordered" evidence="3">
    <location>
        <begin position="455"/>
        <end position="538"/>
    </location>
</feature>
<dbReference type="InterPro" id="IPR055414">
    <property type="entry name" value="LRR_R13L4/SHOC2-like"/>
</dbReference>
<dbReference type="AlphaFoldDB" id="A0A8H7RH85"/>
<dbReference type="Pfam" id="PF23598">
    <property type="entry name" value="LRR_14"/>
    <property type="match status" value="1"/>
</dbReference>
<dbReference type="InterPro" id="IPR050216">
    <property type="entry name" value="LRR_domain-containing"/>
</dbReference>
<feature type="domain" description="Disease resistance R13L4/SHOC-2-like LRR" evidence="4">
    <location>
        <begin position="167"/>
        <end position="242"/>
    </location>
</feature>
<dbReference type="EMBL" id="JAEPRD010000011">
    <property type="protein sequence ID" value="KAG2210558.1"/>
    <property type="molecule type" value="Genomic_DNA"/>
</dbReference>
<evidence type="ECO:0000313" key="6">
    <source>
        <dbReference type="Proteomes" id="UP000603453"/>
    </source>
</evidence>
<dbReference type="SUPFAM" id="SSF52058">
    <property type="entry name" value="L domain-like"/>
    <property type="match status" value="1"/>
</dbReference>
<comment type="caution">
    <text evidence="5">The sequence shown here is derived from an EMBL/GenBank/DDBJ whole genome shotgun (WGS) entry which is preliminary data.</text>
</comment>
<dbReference type="SMART" id="SM00369">
    <property type="entry name" value="LRR_TYP"/>
    <property type="match status" value="5"/>
</dbReference>
<reference evidence="5" key="1">
    <citation type="submission" date="2020-12" db="EMBL/GenBank/DDBJ databases">
        <title>Metabolic potential, ecology and presence of endohyphal bacteria is reflected in genomic diversity of Mucoromycotina.</title>
        <authorList>
            <person name="Muszewska A."/>
            <person name="Okrasinska A."/>
            <person name="Steczkiewicz K."/>
            <person name="Drgas O."/>
            <person name="Orlowska M."/>
            <person name="Perlinska-Lenart U."/>
            <person name="Aleksandrzak-Piekarczyk T."/>
            <person name="Szatraj K."/>
            <person name="Zielenkiewicz U."/>
            <person name="Pilsyk S."/>
            <person name="Malc E."/>
            <person name="Mieczkowski P."/>
            <person name="Kruszewska J.S."/>
            <person name="Biernat P."/>
            <person name="Pawlowska J."/>
        </authorList>
    </citation>
    <scope>NUCLEOTIDE SEQUENCE</scope>
    <source>
        <strain evidence="5">WA0000017839</strain>
    </source>
</reference>
<evidence type="ECO:0000256" key="2">
    <source>
        <dbReference type="ARBA" id="ARBA00022737"/>
    </source>
</evidence>
<dbReference type="PROSITE" id="PS51450">
    <property type="entry name" value="LRR"/>
    <property type="match status" value="3"/>
</dbReference>
<evidence type="ECO:0000256" key="3">
    <source>
        <dbReference type="SAM" id="MobiDB-lite"/>
    </source>
</evidence>